<feature type="transmembrane region" description="Helical" evidence="1">
    <location>
        <begin position="20"/>
        <end position="40"/>
    </location>
</feature>
<sequence>MDFLTKDYQRTNSFVSPTTFYLSILLFPLLPTVSTFQLYLS</sequence>
<evidence type="ECO:0000256" key="1">
    <source>
        <dbReference type="SAM" id="Phobius"/>
    </source>
</evidence>
<evidence type="ECO:0000313" key="2">
    <source>
        <dbReference type="EMBL" id="DAF44601.1"/>
    </source>
</evidence>
<keyword evidence="1" id="KW-0472">Membrane</keyword>
<organism evidence="2">
    <name type="scientific">Podoviridae sp. ct8Lf7</name>
    <dbReference type="NCBI Taxonomy" id="2827723"/>
    <lineage>
        <taxon>Viruses</taxon>
        <taxon>Duplodnaviria</taxon>
        <taxon>Heunggongvirae</taxon>
        <taxon>Uroviricota</taxon>
        <taxon>Caudoviricetes</taxon>
    </lineage>
</organism>
<accession>A0A8S5S0Z3</accession>
<dbReference type="EMBL" id="BK032511">
    <property type="protein sequence ID" value="DAF44601.1"/>
    <property type="molecule type" value="Genomic_DNA"/>
</dbReference>
<proteinExistence type="predicted"/>
<reference evidence="2" key="1">
    <citation type="journal article" date="2021" name="Proc. Natl. Acad. Sci. U.S.A.">
        <title>A Catalog of Tens of Thousands of Viruses from Human Metagenomes Reveals Hidden Associations with Chronic Diseases.</title>
        <authorList>
            <person name="Tisza M.J."/>
            <person name="Buck C.B."/>
        </authorList>
    </citation>
    <scope>NUCLEOTIDE SEQUENCE</scope>
    <source>
        <strain evidence="2">Ct8Lf7</strain>
    </source>
</reference>
<protein>
    <submittedName>
        <fullName evidence="2">Uncharacterized protein</fullName>
    </submittedName>
</protein>
<name>A0A8S5S0Z3_9CAUD</name>
<keyword evidence="1" id="KW-0812">Transmembrane</keyword>
<keyword evidence="1" id="KW-1133">Transmembrane helix</keyword>